<evidence type="ECO:0008006" key="4">
    <source>
        <dbReference type="Google" id="ProtNLM"/>
    </source>
</evidence>
<evidence type="ECO:0000256" key="1">
    <source>
        <dbReference type="SAM" id="Phobius"/>
    </source>
</evidence>
<dbReference type="Proteomes" id="UP000250831">
    <property type="component" value="Unassembled WGS sequence"/>
</dbReference>
<evidence type="ECO:0000313" key="2">
    <source>
        <dbReference type="EMBL" id="PUV25728.1"/>
    </source>
</evidence>
<protein>
    <recommendedName>
        <fullName evidence="4">HEAT repeat domain-containing protein</fullName>
    </recommendedName>
</protein>
<feature type="transmembrane region" description="Helical" evidence="1">
    <location>
        <begin position="12"/>
        <end position="35"/>
    </location>
</feature>
<keyword evidence="3" id="KW-1185">Reference proteome</keyword>
<reference evidence="2 3" key="1">
    <citation type="submission" date="2018-04" db="EMBL/GenBank/DDBJ databases">
        <title>Sphingobacterium sp. M46 Genome.</title>
        <authorList>
            <person name="Cheng J."/>
            <person name="Li Y."/>
        </authorList>
    </citation>
    <scope>NUCLEOTIDE SEQUENCE [LARGE SCALE GENOMIC DNA]</scope>
    <source>
        <strain evidence="2 3">M46</strain>
    </source>
</reference>
<name>A0A363NYE1_9SPHI</name>
<keyword evidence="1" id="KW-0812">Transmembrane</keyword>
<gene>
    <name evidence="2" type="ORF">DCO56_01740</name>
</gene>
<dbReference type="InterPro" id="IPR016024">
    <property type="entry name" value="ARM-type_fold"/>
</dbReference>
<dbReference type="AlphaFoldDB" id="A0A363NYE1"/>
<dbReference type="OrthoDB" id="1454284at2"/>
<dbReference type="SUPFAM" id="SSF48371">
    <property type="entry name" value="ARM repeat"/>
    <property type="match status" value="1"/>
</dbReference>
<comment type="caution">
    <text evidence="2">The sequence shown here is derived from an EMBL/GenBank/DDBJ whole genome shotgun (WGS) entry which is preliminary data.</text>
</comment>
<proteinExistence type="predicted"/>
<dbReference type="InterPro" id="IPR011989">
    <property type="entry name" value="ARM-like"/>
</dbReference>
<evidence type="ECO:0000313" key="3">
    <source>
        <dbReference type="Proteomes" id="UP000250831"/>
    </source>
</evidence>
<sequence length="356" mass="41444">MSFHHIVLHELILAIVVVLILVLLLIITVLGYSFYSYRILHNRHSWKQIIEYKIMERVVGSDGNDEQDREFSRHLKEPSFRILFLEILVDSGRKFSGTAKNAINRLFYDFKLEDEAWRKLRQRKAYLVAGGIQELAEMKVEAAIPEIKAKLNDDRTVVYQEAQYAMVTFRGYEGLEFLTHFDKPLSDWQQLRLLSSIHHIPELSDVQAYTWLKSTNDSVVIFTLRLIRKFRLMAFYTAVYELLDHTSTSVRVQAIRTMQAIENSATISQFIACFDQQPIDVQLEILKSMKVARSKESEDFLKEQLWNNAAVSIKIHSAEVLVVLGEGQYLREISQKADTYDELIQIIKHALQEKKC</sequence>
<keyword evidence="1" id="KW-1133">Transmembrane helix</keyword>
<dbReference type="EMBL" id="QCXX01000001">
    <property type="protein sequence ID" value="PUV25728.1"/>
    <property type="molecule type" value="Genomic_DNA"/>
</dbReference>
<dbReference type="RefSeq" id="WP_108632038.1">
    <property type="nucleotide sequence ID" value="NZ_QCXX01000001.1"/>
</dbReference>
<keyword evidence="1" id="KW-0472">Membrane</keyword>
<organism evidence="2 3">
    <name type="scientific">Sphingobacterium athyrii</name>
    <dbReference type="NCBI Taxonomy" id="2152717"/>
    <lineage>
        <taxon>Bacteria</taxon>
        <taxon>Pseudomonadati</taxon>
        <taxon>Bacteroidota</taxon>
        <taxon>Sphingobacteriia</taxon>
        <taxon>Sphingobacteriales</taxon>
        <taxon>Sphingobacteriaceae</taxon>
        <taxon>Sphingobacterium</taxon>
    </lineage>
</organism>
<accession>A0A363NYE1</accession>
<dbReference type="Gene3D" id="1.25.10.10">
    <property type="entry name" value="Leucine-rich Repeat Variant"/>
    <property type="match status" value="1"/>
</dbReference>